<keyword evidence="1" id="KW-0175">Coiled coil</keyword>
<evidence type="ECO:0000256" key="1">
    <source>
        <dbReference type="SAM" id="Coils"/>
    </source>
</evidence>
<proteinExistence type="predicted"/>
<feature type="coiled-coil region" evidence="1">
    <location>
        <begin position="72"/>
        <end position="131"/>
    </location>
</feature>
<organism evidence="2">
    <name type="scientific">Vitis vinifera</name>
    <name type="common">Grape</name>
    <dbReference type="NCBI Taxonomy" id="29760"/>
    <lineage>
        <taxon>Eukaryota</taxon>
        <taxon>Viridiplantae</taxon>
        <taxon>Streptophyta</taxon>
        <taxon>Embryophyta</taxon>
        <taxon>Tracheophyta</taxon>
        <taxon>Spermatophyta</taxon>
        <taxon>Magnoliopsida</taxon>
        <taxon>eudicotyledons</taxon>
        <taxon>Gunneridae</taxon>
        <taxon>Pentapetalae</taxon>
        <taxon>rosids</taxon>
        <taxon>Vitales</taxon>
        <taxon>Vitaceae</taxon>
        <taxon>Viteae</taxon>
        <taxon>Vitis</taxon>
    </lineage>
</organism>
<sequence>MVSLLPPQVIARVHNLIRQRAQLFYWLEVAKTMKAYLAHHMDGSEALIASLEMTKSEVVTARRIAEEGVGLLIKVEEEKEAIQVEARQLVEENEAMEADKKKVKDEAGRLRQKLQDLRAGFATQKDELEAEYQKEVDDMSFYGYRCCMKKHGIA</sequence>
<protein>
    <submittedName>
        <fullName evidence="2">Uncharacterized protein</fullName>
    </submittedName>
</protein>
<name>A5B268_VITVI</name>
<evidence type="ECO:0000313" key="2">
    <source>
        <dbReference type="EMBL" id="CAN82782.1"/>
    </source>
</evidence>
<dbReference type="EMBL" id="AM444018">
    <property type="protein sequence ID" value="CAN82782.1"/>
    <property type="molecule type" value="Genomic_DNA"/>
</dbReference>
<gene>
    <name evidence="2" type="ORF">VITISV_003929</name>
</gene>
<reference evidence="2" key="1">
    <citation type="journal article" date="2007" name="PLoS ONE">
        <title>The first genome sequence of an elite grapevine cultivar (Pinot noir Vitis vinifera L.): coping with a highly heterozygous genome.</title>
        <authorList>
            <person name="Velasco R."/>
            <person name="Zharkikh A."/>
            <person name="Troggio M."/>
            <person name="Cartwright D.A."/>
            <person name="Cestaro A."/>
            <person name="Pruss D."/>
            <person name="Pindo M."/>
            <person name="FitzGerald L.M."/>
            <person name="Vezzulli S."/>
            <person name="Reid J."/>
            <person name="Malacarne G."/>
            <person name="Iliev D."/>
            <person name="Coppola G."/>
            <person name="Wardell B."/>
            <person name="Micheletti D."/>
            <person name="Macalma T."/>
            <person name="Facci M."/>
            <person name="Mitchell J.T."/>
            <person name="Perazzolli M."/>
            <person name="Eldredge G."/>
            <person name="Gatto P."/>
            <person name="Oyzerski R."/>
            <person name="Moretto M."/>
            <person name="Gutin N."/>
            <person name="Stefanini M."/>
            <person name="Chen Y."/>
            <person name="Segala C."/>
            <person name="Davenport C."/>
            <person name="Dematte L."/>
            <person name="Mraz A."/>
            <person name="Battilana J."/>
            <person name="Stormo K."/>
            <person name="Costa F."/>
            <person name="Tao Q."/>
            <person name="Si-Ammour A."/>
            <person name="Harkins T."/>
            <person name="Lackey A."/>
            <person name="Perbost C."/>
            <person name="Taillon B."/>
            <person name="Stella A."/>
            <person name="Solovyev V."/>
            <person name="Fawcett J.A."/>
            <person name="Sterck L."/>
            <person name="Vandepoele K."/>
            <person name="Grando S.M."/>
            <person name="Toppo S."/>
            <person name="Moser C."/>
            <person name="Lanchbury J."/>
            <person name="Bogden R."/>
            <person name="Skolnick M."/>
            <person name="Sgaramella V."/>
            <person name="Bhatnagar S.K."/>
            <person name="Fontana P."/>
            <person name="Gutin A."/>
            <person name="Van de Peer Y."/>
            <person name="Salamini F."/>
            <person name="Viola R."/>
        </authorList>
    </citation>
    <scope>NUCLEOTIDE SEQUENCE</scope>
</reference>
<dbReference type="AlphaFoldDB" id="A5B268"/>
<accession>A5B268</accession>